<feature type="transmembrane region" description="Helical" evidence="6">
    <location>
        <begin position="503"/>
        <end position="523"/>
    </location>
</feature>
<feature type="domain" description="Metallo-beta-lactamase" evidence="7">
    <location>
        <begin position="578"/>
        <end position="765"/>
    </location>
</feature>
<evidence type="ECO:0000256" key="2">
    <source>
        <dbReference type="ARBA" id="ARBA00022475"/>
    </source>
</evidence>
<organism evidence="8 9">
    <name type="scientific">Candidatus Enterocloster excrementipullorum</name>
    <dbReference type="NCBI Taxonomy" id="2838559"/>
    <lineage>
        <taxon>Bacteria</taxon>
        <taxon>Bacillati</taxon>
        <taxon>Bacillota</taxon>
        <taxon>Clostridia</taxon>
        <taxon>Lachnospirales</taxon>
        <taxon>Lachnospiraceae</taxon>
        <taxon>Enterocloster</taxon>
    </lineage>
</organism>
<dbReference type="InterPro" id="IPR035681">
    <property type="entry name" value="ComA-like_MBL"/>
</dbReference>
<feature type="transmembrane region" description="Helical" evidence="6">
    <location>
        <begin position="333"/>
        <end position="350"/>
    </location>
</feature>
<dbReference type="InterPro" id="IPR004477">
    <property type="entry name" value="ComEC_N"/>
</dbReference>
<dbReference type="CDD" id="cd07731">
    <property type="entry name" value="ComA-like_MBL-fold"/>
    <property type="match status" value="1"/>
</dbReference>
<evidence type="ECO:0000259" key="7">
    <source>
        <dbReference type="SMART" id="SM00849"/>
    </source>
</evidence>
<evidence type="ECO:0000256" key="4">
    <source>
        <dbReference type="ARBA" id="ARBA00022989"/>
    </source>
</evidence>
<evidence type="ECO:0000313" key="9">
    <source>
        <dbReference type="Proteomes" id="UP000823910"/>
    </source>
</evidence>
<reference evidence="8" key="2">
    <citation type="submission" date="2021-04" db="EMBL/GenBank/DDBJ databases">
        <authorList>
            <person name="Gilroy R."/>
        </authorList>
    </citation>
    <scope>NUCLEOTIDE SEQUENCE</scope>
    <source>
        <strain evidence="8">CHK180-15479</strain>
    </source>
</reference>
<sequence>MKRPFVVLAAGFVLGEVFALQYQKYWPVLLFLLTAAGAGGFGVPQAEGYAGLRNIRLRGAVRQGLLLLLLLAIFGGLGFARGSAVKGRLDREEAQAGIFAEARPVVSGKVARLEEKEDSWSFYLEDVRAEAGNQSAAFEKVWGYLKKEAAGEREAAGDKEAAGSDAGHAGREGEGLAVGKQVRIRGSLEAIEGPRNPGEFSFAEYYRSRGVSCRIFGDDILEISGEAYPYDLFLARLRSHCATVLDRVCKEEDAMIFKAILLGDMRAMEPDIKEMYQKNGISHLLAISGQHLTIIGGGLYLMLRRLGLGFGGSALLGGMLVVSYGILTGSSGSAMRAVIMILCLWAGAWAGRTYDSMSALALSAILLLWENPYLLTQSGFQLSFGAVAAIGGLSAWLGPALKLEKMWQVSLLVSLCVQIAITPLVVWQYYALPIYGIFLNLLVAPAVPVLMYSGLLAVGVGSFSVAAGEIAAGSGHYILAYYSRLCEWIEQLPGYSLVLGRPSMGQIAGYAGTAGVWIGGMVWGMRAAQQREEQAAAGAGRRGILRLALLFLGYGLAFVVLLPRPVKGLEIYCLDVGQGDGFVLRTGNHTVLVDGGSSSDKKLGENILEPCLESLGVTRIDYAIVSHGDADHISGLQFLLENAEEMHIRNLVLPSAGKGQEVYEMLEALGKKRGAEVSYMGAGERIFSGELELVCLYGGEKAEQGTAAGTGARDEEERNAHSLVLCADYGGFHMLFTGDMGKEQERALQGLAEEQGELGRLAAEHLGHVQVLKTAHHGSDGSSDPGFLACMPLQAAVISYGRGNSYGHPAERVVSDLKELGAYVLETGELGAIRIWTDGEQVEMDGFLGRKEAEEKRFGDF</sequence>
<dbReference type="SUPFAM" id="SSF56281">
    <property type="entry name" value="Metallo-hydrolase/oxidoreductase"/>
    <property type="match status" value="1"/>
</dbReference>
<dbReference type="NCBIfam" id="TIGR00361">
    <property type="entry name" value="ComEC_Rec2"/>
    <property type="match status" value="1"/>
</dbReference>
<dbReference type="Gene3D" id="3.60.15.10">
    <property type="entry name" value="Ribonuclease Z/Hydroxyacylglutathione hydrolase-like"/>
    <property type="match status" value="1"/>
</dbReference>
<protein>
    <submittedName>
        <fullName evidence="8">DNA internalization-related competence protein ComEC/Rec2</fullName>
    </submittedName>
</protein>
<evidence type="ECO:0000256" key="6">
    <source>
        <dbReference type="SAM" id="Phobius"/>
    </source>
</evidence>
<comment type="subcellular location">
    <subcellularLocation>
        <location evidence="1">Cell membrane</location>
        <topology evidence="1">Multi-pass membrane protein</topology>
    </subcellularLocation>
</comment>
<keyword evidence="5 6" id="KW-0472">Membrane</keyword>
<dbReference type="Proteomes" id="UP000823910">
    <property type="component" value="Unassembled WGS sequence"/>
</dbReference>
<evidence type="ECO:0000256" key="5">
    <source>
        <dbReference type="ARBA" id="ARBA00023136"/>
    </source>
</evidence>
<dbReference type="InterPro" id="IPR052159">
    <property type="entry name" value="Competence_DNA_uptake"/>
</dbReference>
<dbReference type="Pfam" id="PF13567">
    <property type="entry name" value="DUF4131"/>
    <property type="match status" value="1"/>
</dbReference>
<evidence type="ECO:0000313" key="8">
    <source>
        <dbReference type="EMBL" id="HJC05691.1"/>
    </source>
</evidence>
<dbReference type="InterPro" id="IPR001279">
    <property type="entry name" value="Metallo-B-lactamas"/>
</dbReference>
<name>A0A9D2SGJ0_9FIRM</name>
<dbReference type="EMBL" id="DWWT01000026">
    <property type="protein sequence ID" value="HJC05691.1"/>
    <property type="molecule type" value="Genomic_DNA"/>
</dbReference>
<dbReference type="PANTHER" id="PTHR30619:SF7">
    <property type="entry name" value="BETA-LACTAMASE DOMAIN PROTEIN"/>
    <property type="match status" value="1"/>
</dbReference>
<dbReference type="GO" id="GO:0030420">
    <property type="term" value="P:establishment of competence for transformation"/>
    <property type="evidence" value="ECO:0007669"/>
    <property type="project" value="InterPro"/>
</dbReference>
<gene>
    <name evidence="8" type="ORF">H9704_05995</name>
</gene>
<keyword evidence="3 6" id="KW-0812">Transmembrane</keyword>
<proteinExistence type="predicted"/>
<feature type="transmembrane region" description="Helical" evidence="6">
    <location>
        <begin position="280"/>
        <end position="301"/>
    </location>
</feature>
<dbReference type="Pfam" id="PF03772">
    <property type="entry name" value="Competence"/>
    <property type="match status" value="1"/>
</dbReference>
<dbReference type="SMART" id="SM00849">
    <property type="entry name" value="Lactamase_B"/>
    <property type="match status" value="1"/>
</dbReference>
<evidence type="ECO:0000256" key="3">
    <source>
        <dbReference type="ARBA" id="ARBA00022692"/>
    </source>
</evidence>
<dbReference type="AlphaFoldDB" id="A0A9D2SGJ0"/>
<feature type="transmembrane region" description="Helical" evidence="6">
    <location>
        <begin position="437"/>
        <end position="458"/>
    </location>
</feature>
<feature type="transmembrane region" description="Helical" evidence="6">
    <location>
        <begin position="29"/>
        <end position="52"/>
    </location>
</feature>
<dbReference type="PANTHER" id="PTHR30619">
    <property type="entry name" value="DNA INTERNALIZATION/COMPETENCE PROTEIN COMEC/REC2"/>
    <property type="match status" value="1"/>
</dbReference>
<keyword evidence="2" id="KW-1003">Cell membrane</keyword>
<feature type="transmembrane region" description="Helical" evidence="6">
    <location>
        <begin position="308"/>
        <end position="327"/>
    </location>
</feature>
<feature type="transmembrane region" description="Helical" evidence="6">
    <location>
        <begin position="465"/>
        <end position="483"/>
    </location>
</feature>
<feature type="transmembrane region" description="Helical" evidence="6">
    <location>
        <begin position="544"/>
        <end position="563"/>
    </location>
</feature>
<dbReference type="InterPro" id="IPR036866">
    <property type="entry name" value="RibonucZ/Hydroxyglut_hydro"/>
</dbReference>
<comment type="caution">
    <text evidence="8">The sequence shown here is derived from an EMBL/GenBank/DDBJ whole genome shotgun (WGS) entry which is preliminary data.</text>
</comment>
<feature type="transmembrane region" description="Helical" evidence="6">
    <location>
        <begin position="64"/>
        <end position="82"/>
    </location>
</feature>
<keyword evidence="4 6" id="KW-1133">Transmembrane helix</keyword>
<dbReference type="NCBIfam" id="TIGR00360">
    <property type="entry name" value="ComEC_N-term"/>
    <property type="match status" value="1"/>
</dbReference>
<feature type="transmembrane region" description="Helical" evidence="6">
    <location>
        <begin position="409"/>
        <end position="431"/>
    </location>
</feature>
<dbReference type="GO" id="GO:0005886">
    <property type="term" value="C:plasma membrane"/>
    <property type="evidence" value="ECO:0007669"/>
    <property type="project" value="UniProtKB-SubCell"/>
</dbReference>
<accession>A0A9D2SGJ0</accession>
<dbReference type="InterPro" id="IPR004797">
    <property type="entry name" value="Competence_ComEC/Rec2"/>
</dbReference>
<evidence type="ECO:0000256" key="1">
    <source>
        <dbReference type="ARBA" id="ARBA00004651"/>
    </source>
</evidence>
<feature type="transmembrane region" description="Helical" evidence="6">
    <location>
        <begin position="380"/>
        <end position="397"/>
    </location>
</feature>
<dbReference type="Pfam" id="PF00753">
    <property type="entry name" value="Lactamase_B"/>
    <property type="match status" value="1"/>
</dbReference>
<dbReference type="InterPro" id="IPR025405">
    <property type="entry name" value="DUF4131"/>
</dbReference>
<reference evidence="8" key="1">
    <citation type="journal article" date="2021" name="PeerJ">
        <title>Extensive microbial diversity within the chicken gut microbiome revealed by metagenomics and culture.</title>
        <authorList>
            <person name="Gilroy R."/>
            <person name="Ravi A."/>
            <person name="Getino M."/>
            <person name="Pursley I."/>
            <person name="Horton D.L."/>
            <person name="Alikhan N.F."/>
            <person name="Baker D."/>
            <person name="Gharbi K."/>
            <person name="Hall N."/>
            <person name="Watson M."/>
            <person name="Adriaenssens E.M."/>
            <person name="Foster-Nyarko E."/>
            <person name="Jarju S."/>
            <person name="Secka A."/>
            <person name="Antonio M."/>
            <person name="Oren A."/>
            <person name="Chaudhuri R.R."/>
            <person name="La Ragione R."/>
            <person name="Hildebrand F."/>
            <person name="Pallen M.J."/>
        </authorList>
    </citation>
    <scope>NUCLEOTIDE SEQUENCE</scope>
    <source>
        <strain evidence="8">CHK180-15479</strain>
    </source>
</reference>